<accession>A0A147JV25</accession>
<keyword evidence="3" id="KW-0472">Membrane</keyword>
<dbReference type="AlphaFoldDB" id="A0A147JV25"/>
<evidence type="ECO:0000313" key="5">
    <source>
        <dbReference type="Proteomes" id="UP000074294"/>
    </source>
</evidence>
<dbReference type="InterPro" id="IPR002843">
    <property type="entry name" value="ATPase_V0-cplx_csu/dsu"/>
</dbReference>
<protein>
    <recommendedName>
        <fullName evidence="6">V-type ATP synthase subunit C</fullName>
    </recommendedName>
</protein>
<gene>
    <name evidence="4" type="ORF">APZ16_06060</name>
</gene>
<dbReference type="GO" id="GO:0046961">
    <property type="term" value="F:proton-transporting ATPase activity, rotational mechanism"/>
    <property type="evidence" value="ECO:0007669"/>
    <property type="project" value="InterPro"/>
</dbReference>
<keyword evidence="1" id="KW-0813">Transport</keyword>
<dbReference type="EMBL" id="LQMQ01000044">
    <property type="protein sequence ID" value="KUO40291.1"/>
    <property type="molecule type" value="Genomic_DNA"/>
</dbReference>
<comment type="caution">
    <text evidence="4">The sequence shown here is derived from an EMBL/GenBank/DDBJ whole genome shotgun (WGS) entry which is preliminary data.</text>
</comment>
<feature type="transmembrane region" description="Helical" evidence="3">
    <location>
        <begin position="6"/>
        <end position="23"/>
    </location>
</feature>
<evidence type="ECO:0000313" key="4">
    <source>
        <dbReference type="EMBL" id="KUO40291.1"/>
    </source>
</evidence>
<keyword evidence="3" id="KW-1133">Transmembrane helix</keyword>
<dbReference type="PANTHER" id="PTHR38682">
    <property type="entry name" value="V-TYPE ATP SYNTHASE SUBUNIT C"/>
    <property type="match status" value="1"/>
</dbReference>
<evidence type="ECO:0000256" key="2">
    <source>
        <dbReference type="ARBA" id="ARBA00023065"/>
    </source>
</evidence>
<reference evidence="4 5" key="1">
    <citation type="journal article" date="2016" name="Nat. Microbiol.">
        <title>Genomic inference of the metabolism of cosmopolitan subsurface Archaea, Hadesarchaea.</title>
        <authorList>
            <person name="Baker B.J."/>
            <person name="Saw J.H."/>
            <person name="Lind A.E."/>
            <person name="Lazar C.S."/>
            <person name="Hinrichs K.-U."/>
            <person name="Teske A.P."/>
            <person name="Ettema T.J."/>
        </authorList>
    </citation>
    <scope>NUCLEOTIDE SEQUENCE [LARGE SCALE GENOMIC DNA]</scope>
</reference>
<evidence type="ECO:0000256" key="1">
    <source>
        <dbReference type="ARBA" id="ARBA00022448"/>
    </source>
</evidence>
<keyword evidence="2" id="KW-0406">Ion transport</keyword>
<evidence type="ECO:0000256" key="3">
    <source>
        <dbReference type="SAM" id="Phobius"/>
    </source>
</evidence>
<dbReference type="InterPro" id="IPR036079">
    <property type="entry name" value="ATPase_csu/dsu_sf"/>
</dbReference>
<evidence type="ECO:0008006" key="6">
    <source>
        <dbReference type="Google" id="ProtNLM"/>
    </source>
</evidence>
<dbReference type="PANTHER" id="PTHR38682:SF1">
    <property type="entry name" value="V-TYPE ATP SYNTHASE SUBUNIT C"/>
    <property type="match status" value="1"/>
</dbReference>
<dbReference type="Pfam" id="PF01992">
    <property type="entry name" value="vATP-synt_AC39"/>
    <property type="match status" value="1"/>
</dbReference>
<dbReference type="SUPFAM" id="SSF103486">
    <property type="entry name" value="V-type ATP synthase subunit C"/>
    <property type="match status" value="1"/>
</dbReference>
<name>A0A147JV25_HADYE</name>
<organism evidence="4 5">
    <name type="scientific">Hadarchaeum yellowstonense</name>
    <dbReference type="NCBI Taxonomy" id="1776334"/>
    <lineage>
        <taxon>Archaea</taxon>
        <taxon>Methanobacteriati</taxon>
        <taxon>Candidatus Hadarchaeota</taxon>
        <taxon>Candidatus Hadarchaeia</taxon>
        <taxon>Candidatus Hadarchaeales</taxon>
        <taxon>Candidatus Hadarchaeaceae</taxon>
        <taxon>Candidatus Hadarchaeum</taxon>
    </lineage>
</organism>
<sequence length="376" mass="43180">MTEILIIIFGIIGLISVLIVMHARRTVGYVYSGAIVSAWEGKLLKETRLVEMADAPGMENLIASLEDTEYRPLLNEVLRDGEIDLESAEIAFKNHLNLRYLEILKIVPQKQKEVIRGLLKKLEIWNLKVILTAIHNGAPVEENIRRYMSPPTMPSERIEMLTTARSLEQLLEFLKDSEYYAVLTTALKDYRERGLISLLSALDIYYYTSLWKTVLQSKAQRQILMKMIGCEIDIVNIKLLLRLKKEGATPEEIAGYLIRPAYLLTEGMLRDMTYAENIRAVLDVLSKTPYGRTLLDLLPQIESQGIFIAERALNEMRLKLFRQMAITHLFSLAPVISYIQLKETEVRNLLILLRLKALKVEPQKIKEKMVVPKLEL</sequence>
<dbReference type="Proteomes" id="UP000074294">
    <property type="component" value="Unassembled WGS sequence"/>
</dbReference>
<dbReference type="Gene3D" id="1.10.132.50">
    <property type="entry name" value="ATP synthase (C/AC39) subunit, domain 3"/>
    <property type="match status" value="3"/>
</dbReference>
<proteinExistence type="predicted"/>
<dbReference type="InterPro" id="IPR044911">
    <property type="entry name" value="V-type_ATPase_csu/dsu_dom_3"/>
</dbReference>
<dbReference type="STRING" id="1776334.APZ16_06060"/>
<dbReference type="InterPro" id="IPR050873">
    <property type="entry name" value="V-ATPase_V0D/AC39_subunit"/>
</dbReference>
<keyword evidence="3" id="KW-0812">Transmembrane</keyword>